<gene>
    <name evidence="2 3" type="primary">LOC107774796</name>
</gene>
<reference evidence="2 3" key="1">
    <citation type="submission" date="2025-04" db="UniProtKB">
        <authorList>
            <consortium name="RefSeq"/>
        </authorList>
    </citation>
    <scope>IDENTIFICATION</scope>
</reference>
<dbReference type="KEGG" id="nta:107774796"/>
<dbReference type="PANTHER" id="PTHR33116:SF66">
    <property type="entry name" value="REVERSE TRANSCRIPTASE ZINC-BINDING DOMAIN-CONTAINING PROTEIN"/>
    <property type="match status" value="1"/>
</dbReference>
<dbReference type="RefSeq" id="XP_016449931.1">
    <property type="nucleotide sequence ID" value="XM_016594445.1"/>
</dbReference>
<evidence type="ECO:0000259" key="1">
    <source>
        <dbReference type="Pfam" id="PF13966"/>
    </source>
</evidence>
<sequence>MANVDKSSVYFGDIKPEIQQDIPQTLEFTKGEMPFRYLGIPLSIKRLSTIQLLWSQVFVLPKKVIQLVETTCKTFLWTGGSDTSKKALIAWERLCQPRVAGGLNILDVYSWNHVAIGKLLWNVCRKKDNLWVKWIHTYYTKGGAIWDIKPAQASWMVQKIFKAKLMFELAGITEDTVATMSIYSIKKIYGLIRGDYPKMPWRRILCNNAEMSKWLFILFLALHRRLQTKDRIACWENLEDMICPLCLRENEDIDHMLFQCDYAKEVWNKLLQW</sequence>
<proteinExistence type="predicted"/>
<evidence type="ECO:0000313" key="3">
    <source>
        <dbReference type="RefSeq" id="XP_016449931.1"/>
    </source>
</evidence>
<dbReference type="OrthoDB" id="1305421at2759"/>
<organism evidence="3">
    <name type="scientific">Nicotiana tabacum</name>
    <name type="common">Common tobacco</name>
    <dbReference type="NCBI Taxonomy" id="4097"/>
    <lineage>
        <taxon>Eukaryota</taxon>
        <taxon>Viridiplantae</taxon>
        <taxon>Streptophyta</taxon>
        <taxon>Embryophyta</taxon>
        <taxon>Tracheophyta</taxon>
        <taxon>Spermatophyta</taxon>
        <taxon>Magnoliopsida</taxon>
        <taxon>eudicotyledons</taxon>
        <taxon>Gunneridae</taxon>
        <taxon>Pentapetalae</taxon>
        <taxon>asterids</taxon>
        <taxon>lamiids</taxon>
        <taxon>Solanales</taxon>
        <taxon>Solanaceae</taxon>
        <taxon>Nicotianoideae</taxon>
        <taxon>Nicotianeae</taxon>
        <taxon>Nicotiana</taxon>
    </lineage>
</organism>
<dbReference type="AlphaFoldDB" id="A0A1S3YCG6"/>
<feature type="domain" description="Reverse transcriptase zinc-binding" evidence="1">
    <location>
        <begin position="183"/>
        <end position="267"/>
    </location>
</feature>
<evidence type="ECO:0000313" key="2">
    <source>
        <dbReference type="RefSeq" id="XP_016449930.1"/>
    </source>
</evidence>
<dbReference type="PANTHER" id="PTHR33116">
    <property type="entry name" value="REVERSE TRANSCRIPTASE ZINC-BINDING DOMAIN-CONTAINING PROTEIN-RELATED-RELATED"/>
    <property type="match status" value="1"/>
</dbReference>
<name>A0A1S3YCG6_TOBAC</name>
<dbReference type="RefSeq" id="XP_016449930.1">
    <property type="nucleotide sequence ID" value="XM_016594444.1"/>
</dbReference>
<accession>A0A1S3YCG6</accession>
<dbReference type="InterPro" id="IPR026960">
    <property type="entry name" value="RVT-Znf"/>
</dbReference>
<dbReference type="Pfam" id="PF13966">
    <property type="entry name" value="zf-RVT"/>
    <property type="match status" value="1"/>
</dbReference>
<dbReference type="OMA" id="IECKFAK"/>
<dbReference type="PaxDb" id="4097-A0A1S3YCG6"/>
<protein>
    <submittedName>
        <fullName evidence="2 3">Uncharacterized protein isoform X1</fullName>
    </submittedName>
</protein>